<comment type="caution">
    <text evidence="1">The sequence shown here is derived from an EMBL/GenBank/DDBJ whole genome shotgun (WGS) entry which is preliminary data.</text>
</comment>
<dbReference type="RefSeq" id="WP_017742391.1">
    <property type="nucleotide sequence ID" value="NZ_KQ976354.1"/>
</dbReference>
<dbReference type="STRING" id="128403.WA1_48565"/>
<name>A0A139WTW1_9CYAN</name>
<accession>A0A139WTW1</accession>
<dbReference type="EMBL" id="ANNX02000048">
    <property type="protein sequence ID" value="KYC35878.1"/>
    <property type="molecule type" value="Genomic_DNA"/>
</dbReference>
<dbReference type="OrthoDB" id="7069425at2"/>
<keyword evidence="2" id="KW-1185">Reference proteome</keyword>
<evidence type="ECO:0000313" key="1">
    <source>
        <dbReference type="EMBL" id="KYC35878.1"/>
    </source>
</evidence>
<evidence type="ECO:0000313" key="2">
    <source>
        <dbReference type="Proteomes" id="UP000076925"/>
    </source>
</evidence>
<sequence length="248" mass="29360">MSKELTSIAIQIDKDENQTSISSVHEKTPKIFLGFPLIGTEDFHFPVVINNPFLEPTEPRDGVFLTMKDEENIINNKKIVQESVELYFILLQYAVERDWQNLYLLARTDLPNQRDWVSTDWYRQNIQKVLRARLMESSIVYTDNANLPKIQLAEALFPYAKSKSKILEIWDFVNAFLSDRLPKKEHIEFWYEISDNSWGKDLRYGSISFLIIFILTSHDGTNDRKKRCWFVENFQQSLNLAFHLRLFR</sequence>
<reference evidence="1 2" key="1">
    <citation type="journal article" date="2013" name="Genome Biol. Evol.">
        <title>Genomes of Stigonematalean cyanobacteria (subsection V) and the evolution of oxygenic photosynthesis from prokaryotes to plastids.</title>
        <authorList>
            <person name="Dagan T."/>
            <person name="Roettger M."/>
            <person name="Stucken K."/>
            <person name="Landan G."/>
            <person name="Koch R."/>
            <person name="Major P."/>
            <person name="Gould S.B."/>
            <person name="Goremykin V.V."/>
            <person name="Rippka R."/>
            <person name="Tandeau de Marsac N."/>
            <person name="Gugger M."/>
            <person name="Lockhart P.J."/>
            <person name="Allen J.F."/>
            <person name="Brune I."/>
            <person name="Maus I."/>
            <person name="Puhler A."/>
            <person name="Martin W.F."/>
        </authorList>
    </citation>
    <scope>NUCLEOTIDE SEQUENCE [LARGE SCALE GENOMIC DNA]</scope>
    <source>
        <strain evidence="1 2">PCC 7110</strain>
    </source>
</reference>
<dbReference type="AlphaFoldDB" id="A0A139WTW1"/>
<organism evidence="1 2">
    <name type="scientific">Scytonema hofmannii PCC 7110</name>
    <dbReference type="NCBI Taxonomy" id="128403"/>
    <lineage>
        <taxon>Bacteria</taxon>
        <taxon>Bacillati</taxon>
        <taxon>Cyanobacteriota</taxon>
        <taxon>Cyanophyceae</taxon>
        <taxon>Nostocales</taxon>
        <taxon>Scytonemataceae</taxon>
        <taxon>Scytonema</taxon>
    </lineage>
</organism>
<dbReference type="Proteomes" id="UP000076925">
    <property type="component" value="Unassembled WGS sequence"/>
</dbReference>
<gene>
    <name evidence="1" type="ORF">WA1_48565</name>
</gene>
<protein>
    <submittedName>
        <fullName evidence="1">Uncharacterized protein</fullName>
    </submittedName>
</protein>
<proteinExistence type="predicted"/>